<dbReference type="AlphaFoldDB" id="A0AAV1KPQ1"/>
<gene>
    <name evidence="2" type="ORF">PARMNEM_LOCUS5915</name>
</gene>
<dbReference type="PANTHER" id="PTHR35450">
    <property type="entry name" value="REVERSE TRANSCRIPTASE DOMAIN-CONTAINING PROTEIN"/>
    <property type="match status" value="1"/>
</dbReference>
<dbReference type="CDD" id="cd01650">
    <property type="entry name" value="RT_nLTR_like"/>
    <property type="match status" value="1"/>
</dbReference>
<sequence>MIPKDADHQNPAKYRPITCLQTIYKLLTACIAELLHQHIAKNNILAEEQKGCRKSSQGFKEQLIIDSVAMKQAISNRKNISTMYIDYRKAFDSVPHSWLLYILQHYKIHPQIIHFLKNSMQHWKTTLKTIGTSCIETPEIPIRRGIFQGDALSPLWFCLALNPLSQMLNKTNHGYSIINPHKHTTLTHLMYMDDTKLYSNITQSLHRLADITQSFSNDIHMEFGIDKCKTFSVKNGKINRNSYSLISGDTIEPLEPLAAYKYLGFQQARQIHQKETKESLKKKFKHRLNSIFRSQLNSRNMSKAINSYAIPILTYSFGVINWTQGDLIDLQRIINTTLTAHRKHHPRSCVQRMTLSRSDGGRGIIDVLNLHNKQIKCLRQYFYQRSEHSPLHEIVTLADKRFTPLNLADRNTQRNERITEVKEKIASWQQKSLHGRHYHDLQQPHVDKKASNAWLRHGELFPETEAFMLAIQDQVIDTRNFQRHIIRAPNLRTDTCRHCHSSPENIQHITSACRALAQTDYKHRHDQVASIIHQHLALKFKFIQKITPYYKYKPDIILENNNHRIYWDRTIITDKTIHFNRPDITMYDKNNKTTYLIDIAIPNTHNIQSTIAEKLTKYQDLAIELKRQWKAEAIHIVPLVISSTGVIPKSLQRTLDILQVPQHTLYTLQKAVILNTCRLTRKFLTTSSVTSANTIT</sequence>
<dbReference type="EMBL" id="CAVLGL010000068">
    <property type="protein sequence ID" value="CAK1584730.1"/>
    <property type="molecule type" value="Genomic_DNA"/>
</dbReference>
<dbReference type="GO" id="GO:0071897">
    <property type="term" value="P:DNA biosynthetic process"/>
    <property type="evidence" value="ECO:0007669"/>
    <property type="project" value="UniProtKB-ARBA"/>
</dbReference>
<dbReference type="InterPro" id="IPR000477">
    <property type="entry name" value="RT_dom"/>
</dbReference>
<organism evidence="2 3">
    <name type="scientific">Parnassius mnemosyne</name>
    <name type="common">clouded apollo</name>
    <dbReference type="NCBI Taxonomy" id="213953"/>
    <lineage>
        <taxon>Eukaryota</taxon>
        <taxon>Metazoa</taxon>
        <taxon>Ecdysozoa</taxon>
        <taxon>Arthropoda</taxon>
        <taxon>Hexapoda</taxon>
        <taxon>Insecta</taxon>
        <taxon>Pterygota</taxon>
        <taxon>Neoptera</taxon>
        <taxon>Endopterygota</taxon>
        <taxon>Lepidoptera</taxon>
        <taxon>Glossata</taxon>
        <taxon>Ditrysia</taxon>
        <taxon>Papilionoidea</taxon>
        <taxon>Papilionidae</taxon>
        <taxon>Parnassiinae</taxon>
        <taxon>Parnassini</taxon>
        <taxon>Parnassius</taxon>
        <taxon>Driopa</taxon>
    </lineage>
</organism>
<protein>
    <recommendedName>
        <fullName evidence="1">Reverse transcriptase domain-containing protein</fullName>
    </recommendedName>
</protein>
<comment type="caution">
    <text evidence="2">The sequence shown here is derived from an EMBL/GenBank/DDBJ whole genome shotgun (WGS) entry which is preliminary data.</text>
</comment>
<evidence type="ECO:0000313" key="2">
    <source>
        <dbReference type="EMBL" id="CAK1584730.1"/>
    </source>
</evidence>
<keyword evidence="3" id="KW-1185">Reference proteome</keyword>
<evidence type="ECO:0000259" key="1">
    <source>
        <dbReference type="PROSITE" id="PS50878"/>
    </source>
</evidence>
<dbReference type="PANTHER" id="PTHR35450:SF2">
    <property type="entry name" value="REVERSE TRANSCRIPTASE DOMAIN-CONTAINING PROTEIN"/>
    <property type="match status" value="1"/>
</dbReference>
<evidence type="ECO:0000313" key="3">
    <source>
        <dbReference type="Proteomes" id="UP001314205"/>
    </source>
</evidence>
<name>A0AAV1KPQ1_9NEOP</name>
<reference evidence="2 3" key="1">
    <citation type="submission" date="2023-11" db="EMBL/GenBank/DDBJ databases">
        <authorList>
            <person name="Hedman E."/>
            <person name="Englund M."/>
            <person name="Stromberg M."/>
            <person name="Nyberg Akerstrom W."/>
            <person name="Nylinder S."/>
            <person name="Jareborg N."/>
            <person name="Kallberg Y."/>
            <person name="Kronander E."/>
        </authorList>
    </citation>
    <scope>NUCLEOTIDE SEQUENCE [LARGE SCALE GENOMIC DNA]</scope>
</reference>
<proteinExistence type="predicted"/>
<dbReference type="PROSITE" id="PS50878">
    <property type="entry name" value="RT_POL"/>
    <property type="match status" value="1"/>
</dbReference>
<dbReference type="Pfam" id="PF00078">
    <property type="entry name" value="RVT_1"/>
    <property type="match status" value="1"/>
</dbReference>
<dbReference type="SUPFAM" id="SSF56672">
    <property type="entry name" value="DNA/RNA polymerases"/>
    <property type="match status" value="1"/>
</dbReference>
<dbReference type="Proteomes" id="UP001314205">
    <property type="component" value="Unassembled WGS sequence"/>
</dbReference>
<dbReference type="InterPro" id="IPR043502">
    <property type="entry name" value="DNA/RNA_pol_sf"/>
</dbReference>
<feature type="domain" description="Reverse transcriptase" evidence="1">
    <location>
        <begin position="1"/>
        <end position="251"/>
    </location>
</feature>
<accession>A0AAV1KPQ1</accession>